<evidence type="ECO:0000256" key="1">
    <source>
        <dbReference type="SAM" id="MobiDB-lite"/>
    </source>
</evidence>
<feature type="region of interest" description="Disordered" evidence="1">
    <location>
        <begin position="135"/>
        <end position="185"/>
    </location>
</feature>
<evidence type="ECO:0008006" key="5">
    <source>
        <dbReference type="Google" id="ProtNLM"/>
    </source>
</evidence>
<dbReference type="EMBL" id="BAABAT010000010">
    <property type="protein sequence ID" value="GAA4250892.1"/>
    <property type="molecule type" value="Genomic_DNA"/>
</dbReference>
<protein>
    <recommendedName>
        <fullName evidence="5">DUF2637 domain-containing protein</fullName>
    </recommendedName>
</protein>
<keyword evidence="2" id="KW-1133">Transmembrane helix</keyword>
<feature type="transmembrane region" description="Helical" evidence="2">
    <location>
        <begin position="7"/>
        <end position="26"/>
    </location>
</feature>
<reference evidence="4" key="1">
    <citation type="journal article" date="2019" name="Int. J. Syst. Evol. Microbiol.">
        <title>The Global Catalogue of Microorganisms (GCM) 10K type strain sequencing project: providing services to taxonomists for standard genome sequencing and annotation.</title>
        <authorList>
            <consortium name="The Broad Institute Genomics Platform"/>
            <consortium name="The Broad Institute Genome Sequencing Center for Infectious Disease"/>
            <person name="Wu L."/>
            <person name="Ma J."/>
        </authorList>
    </citation>
    <scope>NUCLEOTIDE SEQUENCE [LARGE SCALE GENOMIC DNA]</scope>
    <source>
        <strain evidence="4">JCM 17441</strain>
    </source>
</reference>
<feature type="compositionally biased region" description="Pro residues" evidence="1">
    <location>
        <begin position="135"/>
        <end position="157"/>
    </location>
</feature>
<accession>A0ABP8D9X9</accession>
<organism evidence="3 4">
    <name type="scientific">Dactylosporangium darangshiense</name>
    <dbReference type="NCBI Taxonomy" id="579108"/>
    <lineage>
        <taxon>Bacteria</taxon>
        <taxon>Bacillati</taxon>
        <taxon>Actinomycetota</taxon>
        <taxon>Actinomycetes</taxon>
        <taxon>Micromonosporales</taxon>
        <taxon>Micromonosporaceae</taxon>
        <taxon>Dactylosporangium</taxon>
    </lineage>
</organism>
<keyword evidence="4" id="KW-1185">Reference proteome</keyword>
<evidence type="ECO:0000313" key="4">
    <source>
        <dbReference type="Proteomes" id="UP001500620"/>
    </source>
</evidence>
<evidence type="ECO:0000256" key="2">
    <source>
        <dbReference type="SAM" id="Phobius"/>
    </source>
</evidence>
<feature type="transmembrane region" description="Helical" evidence="2">
    <location>
        <begin position="76"/>
        <end position="94"/>
    </location>
</feature>
<dbReference type="Proteomes" id="UP001500620">
    <property type="component" value="Unassembled WGS sequence"/>
</dbReference>
<dbReference type="Pfam" id="PF10935">
    <property type="entry name" value="DUF2637"/>
    <property type="match status" value="1"/>
</dbReference>
<name>A0ABP8D9X9_9ACTN</name>
<keyword evidence="2" id="KW-0472">Membrane</keyword>
<evidence type="ECO:0000313" key="3">
    <source>
        <dbReference type="EMBL" id="GAA4250892.1"/>
    </source>
</evidence>
<dbReference type="RefSeq" id="WP_345128733.1">
    <property type="nucleotide sequence ID" value="NZ_BAABAT010000010.1"/>
</dbReference>
<sequence>MNRVDSAIRAAAGVTVVALAGIAGAISYSHMTELADAHGEVGWRAHMFPLSVDGIEIVASLVLLADKRAARSSGWLPWAALIAGTGASFAANVAVGGSDWIGRAVSGWPAFALLIAVKLLFGLLDHPAVQLTPAPPQGLVPAQANPPHPVPDRPGPVPDGSAAVPDDWGGDDRQDADASNAMDDGLLLEGPETRELGGRGRILDRALGPEVLALLPAARAARAELAATGKAVTREALARQLRANGHAASNARISEVQRALLVESSAIGGDA</sequence>
<proteinExistence type="predicted"/>
<comment type="caution">
    <text evidence="3">The sequence shown here is derived from an EMBL/GenBank/DDBJ whole genome shotgun (WGS) entry which is preliminary data.</text>
</comment>
<keyword evidence="2" id="KW-0812">Transmembrane</keyword>
<dbReference type="InterPro" id="IPR021235">
    <property type="entry name" value="DUF2637"/>
</dbReference>
<feature type="transmembrane region" description="Helical" evidence="2">
    <location>
        <begin position="100"/>
        <end position="121"/>
    </location>
</feature>
<gene>
    <name evidence="3" type="ORF">GCM10022255_041370</name>
</gene>